<proteinExistence type="predicted"/>
<dbReference type="Proteomes" id="UP000652761">
    <property type="component" value="Unassembled WGS sequence"/>
</dbReference>
<comment type="caution">
    <text evidence="2">The sequence shown here is derived from an EMBL/GenBank/DDBJ whole genome shotgun (WGS) entry which is preliminary data.</text>
</comment>
<reference evidence="2" key="1">
    <citation type="submission" date="2017-07" db="EMBL/GenBank/DDBJ databases">
        <title>Taro Niue Genome Assembly and Annotation.</title>
        <authorList>
            <person name="Atibalentja N."/>
            <person name="Keating K."/>
            <person name="Fields C.J."/>
        </authorList>
    </citation>
    <scope>NUCLEOTIDE SEQUENCE</scope>
    <source>
        <strain evidence="2">Niue_2</strain>
        <tissue evidence="2">Leaf</tissue>
    </source>
</reference>
<dbReference type="AlphaFoldDB" id="A0A843WUI1"/>
<evidence type="ECO:0000313" key="3">
    <source>
        <dbReference type="Proteomes" id="UP000652761"/>
    </source>
</evidence>
<protein>
    <submittedName>
        <fullName evidence="2">Uncharacterized protein</fullName>
    </submittedName>
</protein>
<dbReference type="EMBL" id="NMUH01005071">
    <property type="protein sequence ID" value="MQM11717.1"/>
    <property type="molecule type" value="Genomic_DNA"/>
</dbReference>
<name>A0A843WUI1_COLES</name>
<accession>A0A843WUI1</accession>
<evidence type="ECO:0000256" key="1">
    <source>
        <dbReference type="SAM" id="MobiDB-lite"/>
    </source>
</evidence>
<evidence type="ECO:0000313" key="2">
    <source>
        <dbReference type="EMBL" id="MQM11717.1"/>
    </source>
</evidence>
<gene>
    <name evidence="2" type="ORF">Taro_044625</name>
</gene>
<organism evidence="2 3">
    <name type="scientific">Colocasia esculenta</name>
    <name type="common">Wild taro</name>
    <name type="synonym">Arum esculentum</name>
    <dbReference type="NCBI Taxonomy" id="4460"/>
    <lineage>
        <taxon>Eukaryota</taxon>
        <taxon>Viridiplantae</taxon>
        <taxon>Streptophyta</taxon>
        <taxon>Embryophyta</taxon>
        <taxon>Tracheophyta</taxon>
        <taxon>Spermatophyta</taxon>
        <taxon>Magnoliopsida</taxon>
        <taxon>Liliopsida</taxon>
        <taxon>Araceae</taxon>
        <taxon>Aroideae</taxon>
        <taxon>Colocasieae</taxon>
        <taxon>Colocasia</taxon>
    </lineage>
</organism>
<keyword evidence="3" id="KW-1185">Reference proteome</keyword>
<sequence>MSRDLHMAAYYLHPAFHYAMELSYDDDLTAAFTRIVEMLSRNVIAADEELSGLGVLRSHPPLLVGTALTAGEYELDKEVDDPEDSPHPNTFLAKAVEVAEEEEGEHGDVGQPHSSQFRAEAEDEVDLLGDLRMERAMPSRDGANLDDDVDF</sequence>
<feature type="region of interest" description="Disordered" evidence="1">
    <location>
        <begin position="99"/>
        <end position="121"/>
    </location>
</feature>